<feature type="region of interest" description="Disordered" evidence="10">
    <location>
        <begin position="953"/>
        <end position="992"/>
    </location>
</feature>
<dbReference type="Gene3D" id="3.20.200.10">
    <property type="entry name" value="MHCK/EF2 kinase"/>
    <property type="match status" value="1"/>
</dbReference>
<feature type="compositionally biased region" description="Polar residues" evidence="10">
    <location>
        <begin position="1183"/>
        <end position="1196"/>
    </location>
</feature>
<feature type="region of interest" description="Disordered" evidence="10">
    <location>
        <begin position="850"/>
        <end position="877"/>
    </location>
</feature>
<dbReference type="InterPro" id="IPR011009">
    <property type="entry name" value="Kinase-like_dom_sf"/>
</dbReference>
<name>A0AAV6GHB4_9TELE</name>
<keyword evidence="7" id="KW-0393">Immunoglobulin domain</keyword>
<evidence type="ECO:0000256" key="3">
    <source>
        <dbReference type="ARBA" id="ARBA00022527"/>
    </source>
</evidence>
<dbReference type="Proteomes" id="UP000823561">
    <property type="component" value="Chromosome 12"/>
</dbReference>
<evidence type="ECO:0000313" key="14">
    <source>
        <dbReference type="Proteomes" id="UP000823561"/>
    </source>
</evidence>
<protein>
    <recommendedName>
        <fullName evidence="2">non-specific serine/threonine protein kinase</fullName>
        <ecNumber evidence="2">2.7.11.1</ecNumber>
    </recommendedName>
</protein>
<dbReference type="PANTHER" id="PTHR47091:SF2">
    <property type="entry name" value="ALPHA-PROTEIN KINASE 2"/>
    <property type="match status" value="1"/>
</dbReference>
<accession>A0AAV6GHB4</accession>
<dbReference type="PANTHER" id="PTHR47091">
    <property type="entry name" value="ALPHA-PROTEIN KINASE 2-RELATED"/>
    <property type="match status" value="1"/>
</dbReference>
<dbReference type="PROSITE" id="PS50835">
    <property type="entry name" value="IG_LIKE"/>
    <property type="match status" value="1"/>
</dbReference>
<dbReference type="InterPro" id="IPR007110">
    <property type="entry name" value="Ig-like_dom"/>
</dbReference>
<feature type="region of interest" description="Disordered" evidence="10">
    <location>
        <begin position="582"/>
        <end position="616"/>
    </location>
</feature>
<feature type="region of interest" description="Disordered" evidence="10">
    <location>
        <begin position="1151"/>
        <end position="1233"/>
    </location>
</feature>
<organism evidence="13 14">
    <name type="scientific">Alosa alosa</name>
    <name type="common">allis shad</name>
    <dbReference type="NCBI Taxonomy" id="278164"/>
    <lineage>
        <taxon>Eukaryota</taxon>
        <taxon>Metazoa</taxon>
        <taxon>Chordata</taxon>
        <taxon>Craniata</taxon>
        <taxon>Vertebrata</taxon>
        <taxon>Euteleostomi</taxon>
        <taxon>Actinopterygii</taxon>
        <taxon>Neopterygii</taxon>
        <taxon>Teleostei</taxon>
        <taxon>Clupei</taxon>
        <taxon>Clupeiformes</taxon>
        <taxon>Clupeoidei</taxon>
        <taxon>Clupeidae</taxon>
        <taxon>Alosa</taxon>
    </lineage>
</organism>
<dbReference type="EC" id="2.7.11.1" evidence="2"/>
<gene>
    <name evidence="13" type="ORF">AALO_G00162760</name>
</gene>
<evidence type="ECO:0000256" key="4">
    <source>
        <dbReference type="ARBA" id="ARBA00022679"/>
    </source>
</evidence>
<evidence type="ECO:0000256" key="6">
    <source>
        <dbReference type="ARBA" id="ARBA00023157"/>
    </source>
</evidence>
<proteinExistence type="inferred from homology"/>
<feature type="compositionally biased region" description="Polar residues" evidence="10">
    <location>
        <begin position="1211"/>
        <end position="1227"/>
    </location>
</feature>
<evidence type="ECO:0000256" key="5">
    <source>
        <dbReference type="ARBA" id="ARBA00022777"/>
    </source>
</evidence>
<feature type="compositionally biased region" description="Polar residues" evidence="10">
    <location>
        <begin position="606"/>
        <end position="615"/>
    </location>
</feature>
<dbReference type="EMBL" id="JADWDJ010000012">
    <property type="protein sequence ID" value="KAG5272201.1"/>
    <property type="molecule type" value="Genomic_DNA"/>
</dbReference>
<comment type="similarity">
    <text evidence="1">Belongs to the protein kinase superfamily. Alpha-type protein kinase family. ALPK subfamily.</text>
</comment>
<dbReference type="InterPro" id="IPR036179">
    <property type="entry name" value="Ig-like_dom_sf"/>
</dbReference>
<dbReference type="InterPro" id="IPR004166">
    <property type="entry name" value="a-kinase_dom"/>
</dbReference>
<dbReference type="Pfam" id="PF02816">
    <property type="entry name" value="Alpha_kinase"/>
    <property type="match status" value="1"/>
</dbReference>
<evidence type="ECO:0000256" key="9">
    <source>
        <dbReference type="ARBA" id="ARBA00048679"/>
    </source>
</evidence>
<dbReference type="GO" id="GO:0005524">
    <property type="term" value="F:ATP binding"/>
    <property type="evidence" value="ECO:0007669"/>
    <property type="project" value="InterPro"/>
</dbReference>
<keyword evidence="6" id="KW-1015">Disulfide bond</keyword>
<evidence type="ECO:0000259" key="12">
    <source>
        <dbReference type="PROSITE" id="PS51158"/>
    </source>
</evidence>
<keyword evidence="14" id="KW-1185">Reference proteome</keyword>
<evidence type="ECO:0000256" key="2">
    <source>
        <dbReference type="ARBA" id="ARBA00012513"/>
    </source>
</evidence>
<dbReference type="PROSITE" id="PS51158">
    <property type="entry name" value="ALPHA_KINASE"/>
    <property type="match status" value="1"/>
</dbReference>
<dbReference type="SUPFAM" id="SSF48726">
    <property type="entry name" value="Immunoglobulin"/>
    <property type="match status" value="1"/>
</dbReference>
<evidence type="ECO:0000313" key="13">
    <source>
        <dbReference type="EMBL" id="KAG5272201.1"/>
    </source>
</evidence>
<dbReference type="SUPFAM" id="SSF56112">
    <property type="entry name" value="Protein kinase-like (PK-like)"/>
    <property type="match status" value="1"/>
</dbReference>
<feature type="compositionally biased region" description="Polar residues" evidence="10">
    <location>
        <begin position="850"/>
        <end position="876"/>
    </location>
</feature>
<keyword evidence="3" id="KW-0723">Serine/threonine-protein kinase</keyword>
<comment type="caution">
    <text evidence="13">The sequence shown here is derived from an EMBL/GenBank/DDBJ whole genome shotgun (WGS) entry which is preliminary data.</text>
</comment>
<keyword evidence="4" id="KW-0808">Transferase</keyword>
<feature type="region of interest" description="Disordered" evidence="10">
    <location>
        <begin position="1080"/>
        <end position="1128"/>
    </location>
</feature>
<evidence type="ECO:0000256" key="8">
    <source>
        <dbReference type="ARBA" id="ARBA00047899"/>
    </source>
</evidence>
<feature type="compositionally biased region" description="Basic residues" evidence="10">
    <location>
        <begin position="1154"/>
        <end position="1163"/>
    </location>
</feature>
<comment type="catalytic activity">
    <reaction evidence="9">
        <text>L-seryl-[protein] + ATP = O-phospho-L-seryl-[protein] + ADP + H(+)</text>
        <dbReference type="Rhea" id="RHEA:17989"/>
        <dbReference type="Rhea" id="RHEA-COMP:9863"/>
        <dbReference type="Rhea" id="RHEA-COMP:11604"/>
        <dbReference type="ChEBI" id="CHEBI:15378"/>
        <dbReference type="ChEBI" id="CHEBI:29999"/>
        <dbReference type="ChEBI" id="CHEBI:30616"/>
        <dbReference type="ChEBI" id="CHEBI:83421"/>
        <dbReference type="ChEBI" id="CHEBI:456216"/>
        <dbReference type="EC" id="2.7.11.1"/>
    </reaction>
</comment>
<feature type="domain" description="Alpha-type protein kinase" evidence="12">
    <location>
        <begin position="1444"/>
        <end position="1676"/>
    </location>
</feature>
<feature type="region of interest" description="Disordered" evidence="10">
    <location>
        <begin position="1677"/>
        <end position="1708"/>
    </location>
</feature>
<evidence type="ECO:0000259" key="11">
    <source>
        <dbReference type="PROSITE" id="PS50835"/>
    </source>
</evidence>
<feature type="domain" description="Ig-like" evidence="11">
    <location>
        <begin position="1320"/>
        <end position="1408"/>
    </location>
</feature>
<evidence type="ECO:0000256" key="1">
    <source>
        <dbReference type="ARBA" id="ARBA00008651"/>
    </source>
</evidence>
<dbReference type="SMART" id="SM00811">
    <property type="entry name" value="Alpha_kinase"/>
    <property type="match status" value="1"/>
</dbReference>
<comment type="catalytic activity">
    <reaction evidence="8">
        <text>L-threonyl-[protein] + ATP = O-phospho-L-threonyl-[protein] + ADP + H(+)</text>
        <dbReference type="Rhea" id="RHEA:46608"/>
        <dbReference type="Rhea" id="RHEA-COMP:11060"/>
        <dbReference type="Rhea" id="RHEA-COMP:11605"/>
        <dbReference type="ChEBI" id="CHEBI:15378"/>
        <dbReference type="ChEBI" id="CHEBI:30013"/>
        <dbReference type="ChEBI" id="CHEBI:30616"/>
        <dbReference type="ChEBI" id="CHEBI:61977"/>
        <dbReference type="ChEBI" id="CHEBI:456216"/>
        <dbReference type="EC" id="2.7.11.1"/>
    </reaction>
</comment>
<dbReference type="InterPro" id="IPR013783">
    <property type="entry name" value="Ig-like_fold"/>
</dbReference>
<evidence type="ECO:0000256" key="10">
    <source>
        <dbReference type="SAM" id="MobiDB-lite"/>
    </source>
</evidence>
<feature type="compositionally biased region" description="Low complexity" evidence="10">
    <location>
        <begin position="968"/>
        <end position="992"/>
    </location>
</feature>
<keyword evidence="5" id="KW-0418">Kinase</keyword>
<dbReference type="GO" id="GO:0004674">
    <property type="term" value="F:protein serine/threonine kinase activity"/>
    <property type="evidence" value="ECO:0007669"/>
    <property type="project" value="UniProtKB-KW"/>
</dbReference>
<evidence type="ECO:0000256" key="7">
    <source>
        <dbReference type="ARBA" id="ARBA00023319"/>
    </source>
</evidence>
<dbReference type="Gene3D" id="2.60.40.10">
    <property type="entry name" value="Immunoglobulins"/>
    <property type="match status" value="1"/>
</dbReference>
<sequence length="1708" mass="185931">MNDMTDMNDRQEDEYEYEYSEFGWIRRLKAPAVSCSAPLSESEPNSVIVGLITTMTGGHLDTSRADPTAQDMCLIQAQSTLTPLTERKASSDIDQIEDSDVCAGPLTDPGVEPCWPPVDCSIMSISPTPDTNSSHLATSIRARCLNSFLGDLDICNDPTISPTDSSYSSLDTSMSSLPSGRELNSPVEGCTFISRQVEMCKDPASPSSDTGIVFTTLAIEGSMDQLNPLLESTVDPFTLSVPRNQEPVTSPTDTNMALYSLPSSPPVHSSTDHITPNTNSTMNLLSNLEACSMHPTSSSAIDLMPETRTDFVCDAQYLETDPHLTDTQEETGEGVIEKCMNCDSLELTQMTNVVVEEPPFQCAPDGEEVRGACEAERWTQIDSGSTEEDSQLGHFETQALGQPSETLTTEEPQGFQEGNTEGGCMLSGDSNTYTVSQYLKESLTADHRLSHDCEDEALGYCDKHLLMQTAENFTTKAAEISSEDETVEACITDGAFVTHPLTHNFQNPATDSHLLSDSGKWDQSETGQRQAAVALGDLADVSAGKEGVGFKSEDSDSPHELWLDACQFLAGEENEESILDEWGHSPTRRSSGASTHNTKESGSPRGATTSRSISDSAFWRPPVERWSSTDSWVSALSDWAPALSAHPEDPFSGERQPEASMAIQDQAVEQSPDGSAHRGQVLTTLPQNLLVLDGHHSAKVRTETQADPRGLTSDPLTCCRLPPPSQIGTALPSDMGASCDTLSVGDSCIHPSDFPADMLYGDGYRIQTDHFAELYHQVPPSLQLAYESGGQQYVKAEPTALWEVNKDSKSLPVLSIEEEGERSYGSLNISDYSSRAVPTVRLEGGHSVYTTRSATDTGPLTCSSDQTGSPGCGSQLQREKSGFPQFIMPLAPLCHSSLGNTLQTPINCSLPGDHLGARGLPEEPHTWINSHGSILASLLPPYARNHLKSHLKLPTAKKPGEHVTCELRSPSDTTDTSTSRESSSPAYASSSSDEQAALTDLCSDKCADQESLRKASDLSKECTKLLIATGERFAVSEQDRVACLTLDTNYSPYLPQCVVRHDPLNTAKPKSEIEQIQSAAMSHKTSKAAEGKGRFRHKDKSGGHHSTAHVSKKQENVHPKFQSSSSLADASCEDGTVTVIETIVITEKITPKAQGKRKKKHHQAVATGKTEAVPLAEVENGAKQKTASDQISTTEPSVRMDSGVKQKTVGAKNNTDTFETRLAQRNSKGLDKPVAHAKKETLLSDISAAPRLLEENAGKPKSKKNDYIRHPTREKHEVLPVESKLQRLKSSFECKDGNVVHKKAYSDVVREKIHAPKLGPQVVEGIQALPVFGDPQSISLRCKFGNITASSTVTWTKGAAIFSEIQRSAGDENQVCLTLLNACSKDLGMYRCSLRNPQGSVSSDFHLTSEVLCELVISCHSNEVELTEVAGDEEDVQCAPLLFKDDFLSEQYFGEHQPASIITEKDHFGEGMHRKAFRATLRAGMVSVFTPGHPCVLKVHNAVSNGTKDNEELLERNYSLATEECYVQNTAREYIKAYNNVARAAESFGEVPEIIPIYLVHRPSSDIPYATLEEELRGDFVKYSVKDGKEINLMRRDSEAGQKCCAFQHWVYTITEGNLLVTDMQGVGMRLTDVGIATCKKGYKGFRGNCATSFIDQFKALHQCNRYCELLGLTSLQPKPKRTAPPAKPKPQPAPKKKTFAPTLKGKS</sequence>
<feature type="region of interest" description="Disordered" evidence="10">
    <location>
        <begin position="508"/>
        <end position="529"/>
    </location>
</feature>
<reference evidence="13" key="1">
    <citation type="submission" date="2020-10" db="EMBL/GenBank/DDBJ databases">
        <title>Chromosome-scale genome assembly of the Allis shad, Alosa alosa.</title>
        <authorList>
            <person name="Margot Z."/>
            <person name="Christophe K."/>
            <person name="Cabau C."/>
            <person name="Louis A."/>
            <person name="Berthelot C."/>
            <person name="Parey E."/>
            <person name="Roest Crollius H."/>
            <person name="Montfort J."/>
            <person name="Robinson-Rechavi M."/>
            <person name="Bucao C."/>
            <person name="Bouchez O."/>
            <person name="Gislard M."/>
            <person name="Lluch J."/>
            <person name="Milhes M."/>
            <person name="Lampietro C."/>
            <person name="Lopez Roques C."/>
            <person name="Donnadieu C."/>
            <person name="Braasch I."/>
            <person name="Desvignes T."/>
            <person name="Postlethwait J."/>
            <person name="Bobe J."/>
            <person name="Guiguen Y."/>
        </authorList>
    </citation>
    <scope>NUCLEOTIDE SEQUENCE</scope>
    <source>
        <strain evidence="13">M-15738</strain>
        <tissue evidence="13">Blood</tissue>
    </source>
</reference>